<proteinExistence type="predicted"/>
<evidence type="ECO:0000313" key="3">
    <source>
        <dbReference type="Proteomes" id="UP000030153"/>
    </source>
</evidence>
<organism evidence="2 3">
    <name type="scientific">Pontibacillus chungwhensis BH030062</name>
    <dbReference type="NCBI Taxonomy" id="1385513"/>
    <lineage>
        <taxon>Bacteria</taxon>
        <taxon>Bacillati</taxon>
        <taxon>Bacillota</taxon>
        <taxon>Bacilli</taxon>
        <taxon>Bacillales</taxon>
        <taxon>Bacillaceae</taxon>
        <taxon>Pontibacillus</taxon>
    </lineage>
</organism>
<keyword evidence="3" id="KW-1185">Reference proteome</keyword>
<gene>
    <name evidence="2" type="ORF">N780_02545</name>
</gene>
<evidence type="ECO:0000256" key="1">
    <source>
        <dbReference type="SAM" id="MobiDB-lite"/>
    </source>
</evidence>
<dbReference type="Proteomes" id="UP000030153">
    <property type="component" value="Unassembled WGS sequence"/>
</dbReference>
<accession>A0A0A2VBA9</accession>
<reference evidence="2 3" key="1">
    <citation type="submission" date="2013-08" db="EMBL/GenBank/DDBJ databases">
        <title>Genome of Pontibacillus chungwhensis.</title>
        <authorList>
            <person name="Wang Q."/>
            <person name="Wang G."/>
        </authorList>
    </citation>
    <scope>NUCLEOTIDE SEQUENCE [LARGE SCALE GENOMIC DNA]</scope>
    <source>
        <strain evidence="2 3">BH030062</strain>
    </source>
</reference>
<protein>
    <submittedName>
        <fullName evidence="2">Uncharacterized protein</fullName>
    </submittedName>
</protein>
<dbReference type="AlphaFoldDB" id="A0A0A2VBA9"/>
<evidence type="ECO:0000313" key="2">
    <source>
        <dbReference type="EMBL" id="KGP90955.1"/>
    </source>
</evidence>
<comment type="caution">
    <text evidence="2">The sequence shown here is derived from an EMBL/GenBank/DDBJ whole genome shotgun (WGS) entry which is preliminary data.</text>
</comment>
<sequence length="60" mass="6759">MSEYFRLLYMSVRLAWKPLAFLWGAGEPREDPAESEANEEASQLPAGKRVVPEQAHALIT</sequence>
<feature type="region of interest" description="Disordered" evidence="1">
    <location>
        <begin position="27"/>
        <end position="60"/>
    </location>
</feature>
<name>A0A0A2VBA9_9BACI</name>
<dbReference type="EMBL" id="AVBG01000009">
    <property type="protein sequence ID" value="KGP90955.1"/>
    <property type="molecule type" value="Genomic_DNA"/>
</dbReference>